<protein>
    <recommendedName>
        <fullName evidence="1">Transposase IS200-like domain-containing protein</fullName>
    </recommendedName>
</protein>
<name>A0A1T5HWP2_9GAMM</name>
<evidence type="ECO:0000313" key="2">
    <source>
        <dbReference type="EMBL" id="SKC31287.1"/>
    </source>
</evidence>
<dbReference type="Proteomes" id="UP000189966">
    <property type="component" value="Unassembled WGS sequence"/>
</dbReference>
<reference evidence="2 3" key="1">
    <citation type="submission" date="2017-02" db="EMBL/GenBank/DDBJ databases">
        <authorList>
            <person name="Peterson S.W."/>
        </authorList>
    </citation>
    <scope>NUCLEOTIDE SEQUENCE [LARGE SCALE GENOMIC DNA]</scope>
    <source>
        <strain evidence="3">type strain: NCCB 100098</strain>
    </source>
</reference>
<accession>A0A1T5HWP2</accession>
<dbReference type="EMBL" id="FUZI01000001">
    <property type="protein sequence ID" value="SKC31287.1"/>
    <property type="molecule type" value="Genomic_DNA"/>
</dbReference>
<dbReference type="PANTHER" id="PTHR34322">
    <property type="entry name" value="TRANSPOSASE, Y1_TNP DOMAIN-CONTAINING"/>
    <property type="match status" value="1"/>
</dbReference>
<dbReference type="PANTHER" id="PTHR34322:SF2">
    <property type="entry name" value="TRANSPOSASE IS200-LIKE DOMAIN-CONTAINING PROTEIN"/>
    <property type="match status" value="1"/>
</dbReference>
<sequence>MKAREELVLVIWTAKIVQTFDKALHLSFMLLMVEEMTVSRRKLIEPQITPYYHIINRCVRRAYLCGDDPYSGKNYQHRRDWIVSKIKQLSEVFCIDVCAYAVMNNHYHLVLKIDIHQQQALSPQEVISRWLQLFNGHPIAVDFVNNGDVGVDKKQALSTLVAEWQSRLGSISWFMRCLNEEIARKANKEDDCTGSFWEGRFKSQALLDEQALLSCMMYVDLNPIRAGLTTTLQDSDFTSIQQRIVEYNQTAIIKKIASNSSSVKRSKIGLLPFVGAEHQAKQVGIQFDFADYLELIDWTGRSIREDKKGSIPVTQPKLLQQIGVSEEAWLDNSDDFMAHYTNVSGKWSRMCAFQQHFGGRWCKGKRASQRLHPN</sequence>
<dbReference type="GO" id="GO:0003677">
    <property type="term" value="F:DNA binding"/>
    <property type="evidence" value="ECO:0007669"/>
    <property type="project" value="InterPro"/>
</dbReference>
<dbReference type="SUPFAM" id="SSF143422">
    <property type="entry name" value="Transposase IS200-like"/>
    <property type="match status" value="1"/>
</dbReference>
<dbReference type="Gene3D" id="3.30.70.1290">
    <property type="entry name" value="Transposase IS200-like"/>
    <property type="match status" value="1"/>
</dbReference>
<evidence type="ECO:0000259" key="1">
    <source>
        <dbReference type="SMART" id="SM01321"/>
    </source>
</evidence>
<dbReference type="InterPro" id="IPR036515">
    <property type="entry name" value="Transposase_17_sf"/>
</dbReference>
<dbReference type="AlphaFoldDB" id="A0A1T5HWP2"/>
<evidence type="ECO:0000313" key="3">
    <source>
        <dbReference type="Proteomes" id="UP000189966"/>
    </source>
</evidence>
<dbReference type="InterPro" id="IPR002686">
    <property type="entry name" value="Transposase_17"/>
</dbReference>
<feature type="domain" description="Transposase IS200-like" evidence="1">
    <location>
        <begin position="47"/>
        <end position="222"/>
    </location>
</feature>
<gene>
    <name evidence="2" type="ORF">CZ809_00765</name>
</gene>
<dbReference type="SMART" id="SM01321">
    <property type="entry name" value="Y1_Tnp"/>
    <property type="match status" value="1"/>
</dbReference>
<dbReference type="GO" id="GO:0006313">
    <property type="term" value="P:DNA transposition"/>
    <property type="evidence" value="ECO:0007669"/>
    <property type="project" value="InterPro"/>
</dbReference>
<proteinExistence type="predicted"/>
<organism evidence="2 3">
    <name type="scientific">Photobacterium piscicola</name>
    <dbReference type="NCBI Taxonomy" id="1378299"/>
    <lineage>
        <taxon>Bacteria</taxon>
        <taxon>Pseudomonadati</taxon>
        <taxon>Pseudomonadota</taxon>
        <taxon>Gammaproteobacteria</taxon>
        <taxon>Vibrionales</taxon>
        <taxon>Vibrionaceae</taxon>
        <taxon>Photobacterium</taxon>
    </lineage>
</organism>
<dbReference type="GO" id="GO:0004803">
    <property type="term" value="F:transposase activity"/>
    <property type="evidence" value="ECO:0007669"/>
    <property type="project" value="InterPro"/>
</dbReference>